<keyword evidence="2" id="KW-1185">Reference proteome</keyword>
<proteinExistence type="predicted"/>
<dbReference type="EMBL" id="UYRU01083407">
    <property type="protein sequence ID" value="VDN33205.1"/>
    <property type="molecule type" value="Genomic_DNA"/>
</dbReference>
<accession>A0A3P7MU32</accession>
<dbReference type="OrthoDB" id="10504259at2759"/>
<dbReference type="InterPro" id="IPR036116">
    <property type="entry name" value="FN3_sf"/>
</dbReference>
<name>A0A3P7MU32_DIBLA</name>
<dbReference type="Proteomes" id="UP000281553">
    <property type="component" value="Unassembled WGS sequence"/>
</dbReference>
<reference evidence="1 2" key="1">
    <citation type="submission" date="2018-11" db="EMBL/GenBank/DDBJ databases">
        <authorList>
            <consortium name="Pathogen Informatics"/>
        </authorList>
    </citation>
    <scope>NUCLEOTIDE SEQUENCE [LARGE SCALE GENOMIC DNA]</scope>
</reference>
<evidence type="ECO:0000313" key="1">
    <source>
        <dbReference type="EMBL" id="VDN33205.1"/>
    </source>
</evidence>
<feature type="non-terminal residue" evidence="1">
    <location>
        <position position="158"/>
    </location>
</feature>
<evidence type="ECO:0000313" key="2">
    <source>
        <dbReference type="Proteomes" id="UP000281553"/>
    </source>
</evidence>
<dbReference type="AlphaFoldDB" id="A0A3P7MU32"/>
<protein>
    <submittedName>
        <fullName evidence="1">Uncharacterized protein</fullName>
    </submittedName>
</protein>
<gene>
    <name evidence="1" type="ORF">DILT_LOCUS16175</name>
</gene>
<dbReference type="SUPFAM" id="SSF49265">
    <property type="entry name" value="Fibronectin type III"/>
    <property type="match status" value="1"/>
</dbReference>
<organism evidence="1 2">
    <name type="scientific">Dibothriocephalus latus</name>
    <name type="common">Fish tapeworm</name>
    <name type="synonym">Diphyllobothrium latum</name>
    <dbReference type="NCBI Taxonomy" id="60516"/>
    <lineage>
        <taxon>Eukaryota</taxon>
        <taxon>Metazoa</taxon>
        <taxon>Spiralia</taxon>
        <taxon>Lophotrochozoa</taxon>
        <taxon>Platyhelminthes</taxon>
        <taxon>Cestoda</taxon>
        <taxon>Eucestoda</taxon>
        <taxon>Diphyllobothriidea</taxon>
        <taxon>Diphyllobothriidae</taxon>
        <taxon>Dibothriocephalus</taxon>
    </lineage>
</organism>
<sequence length="158" mass="17715">MSYLSRTLIHPQVEARLGSPDAAAGTNRVNWPILVDDHLIQYPFFLARTSIPNDNNNWYSPLNPPGLIKINKVSTEHDFTDTLSSLPTHTTNPWFPDDPPSGDPGRHDVVDAAILVTWSAAPPEDGLMIAYRVYLTRNIYQNNAQWKEHIVPGDQNST</sequence>